<accession>A0A6T1KW17</accession>
<proteinExistence type="predicted"/>
<dbReference type="EMBL" id="HBNR01072051">
    <property type="protein sequence ID" value="CAE4647489.1"/>
    <property type="molecule type" value="Transcribed_RNA"/>
</dbReference>
<dbReference type="AlphaFoldDB" id="A0A6T1KW17"/>
<dbReference type="InterPro" id="IPR011990">
    <property type="entry name" value="TPR-like_helical_dom_sf"/>
</dbReference>
<evidence type="ECO:0000313" key="2">
    <source>
        <dbReference type="EMBL" id="CAE4647491.1"/>
    </source>
</evidence>
<gene>
    <name evidence="1" type="ORF">AMON00008_LOCUS51084</name>
    <name evidence="2" type="ORF">AMON00008_LOCUS51085</name>
</gene>
<sequence>MAPRRGGGAGAGAEAVATGAGRNYFEPPPLKRISPWVQDGSSQCDVIAGGVDETGIFKGIYVSGVHLMALLRTFQLSKVFMPCDVPNPVAAIGQDLKDGIPLVIVTRGCFGREMDYGPGPVRNTMQKTIWQTARDMRAEMPQILITTIDIPIDLTSDVLQDIMQPPLNEYRELMYQEGTWYTPEVVNAAPLGKWMAENLRERKSTKVKAKGETHFNRKKFDWLDGSRPFYNMWVLAWKAVMEARPAPEKVRRTDLAFYPGAPKPDSQPIKMPPSVAEAIFKRALAKARDEGDATAMLDATTAYLEKASIKEKESLQEATKACDEADDLFKAKSELTEAFEATKMKFKALVSMGKAEEAMTVATEAFGSASTAGLKAQGLKLVVTCHQTLGDLDEAIKAANSGKLEVSKMNDDDATCEALDIVVNACLAQGDFEGAIAAATEATSSKGKVEAAAQKLLATALLAKSAESEVPATAKELAKEAAGALKKAASAYQAQRMSKEHAEALKAAAVALIKGAEFTDAATTAKELEALGNEEKAAGLELVAKALLGSPSATTGGEEEMMTSARSAVALFEELGSTVGKASSQQVLAKALLLSAGDLGEAYLVAKSSAASYKAMGKTEEMCDSLLAAAQAALKKGNMTSAFWEAKQIVSEAPGTLAYDEALRIVGQTARMGEDAGKPIGVGGPVPVNTGDVISYV</sequence>
<reference evidence="2" key="1">
    <citation type="submission" date="2021-01" db="EMBL/GenBank/DDBJ databases">
        <authorList>
            <person name="Corre E."/>
            <person name="Pelletier E."/>
            <person name="Niang G."/>
            <person name="Scheremetjew M."/>
            <person name="Finn R."/>
            <person name="Kale V."/>
            <person name="Holt S."/>
            <person name="Cochrane G."/>
            <person name="Meng A."/>
            <person name="Brown T."/>
            <person name="Cohen L."/>
        </authorList>
    </citation>
    <scope>NUCLEOTIDE SEQUENCE</scope>
    <source>
        <strain evidence="2">CCMP3105</strain>
    </source>
</reference>
<name>A0A6T1KW17_9DINO</name>
<evidence type="ECO:0000313" key="1">
    <source>
        <dbReference type="EMBL" id="CAE4647489.1"/>
    </source>
</evidence>
<organism evidence="2">
    <name type="scientific">Alexandrium monilatum</name>
    <dbReference type="NCBI Taxonomy" id="311494"/>
    <lineage>
        <taxon>Eukaryota</taxon>
        <taxon>Sar</taxon>
        <taxon>Alveolata</taxon>
        <taxon>Dinophyceae</taxon>
        <taxon>Gonyaulacales</taxon>
        <taxon>Pyrocystaceae</taxon>
        <taxon>Alexandrium</taxon>
    </lineage>
</organism>
<dbReference type="EMBL" id="HBNR01072052">
    <property type="protein sequence ID" value="CAE4647491.1"/>
    <property type="molecule type" value="Transcribed_RNA"/>
</dbReference>
<protein>
    <submittedName>
        <fullName evidence="2">Uncharacterized protein</fullName>
    </submittedName>
</protein>
<dbReference type="SUPFAM" id="SSF48452">
    <property type="entry name" value="TPR-like"/>
    <property type="match status" value="1"/>
</dbReference>